<reference evidence="13" key="1">
    <citation type="submission" date="2024-06" db="EMBL/GenBank/DDBJ databases">
        <title>Draft Genome Sequence of Deinococcus sonorensis Type Strain KR-87, a Biofilm Producing Representative of the Genus Deinococcus.</title>
        <authorList>
            <person name="Boren L.S."/>
            <person name="Grosso R.A."/>
            <person name="Hugenberg-Cox A.N."/>
            <person name="Hill J.T.E."/>
            <person name="Albert C.M."/>
            <person name="Tuohy J.M."/>
        </authorList>
    </citation>
    <scope>NUCLEOTIDE SEQUENCE</scope>
    <source>
        <strain evidence="13">KR-87</strain>
    </source>
</reference>
<dbReference type="InterPro" id="IPR003661">
    <property type="entry name" value="HisK_dim/P_dom"/>
</dbReference>
<evidence type="ECO:0000256" key="5">
    <source>
        <dbReference type="ARBA" id="ARBA00022553"/>
    </source>
</evidence>
<dbReference type="InterPro" id="IPR050980">
    <property type="entry name" value="2C_sensor_his_kinase"/>
</dbReference>
<comment type="subcellular location">
    <subcellularLocation>
        <location evidence="2">Cell membrane</location>
        <topology evidence="2">Multi-pass membrane protein</topology>
    </subcellularLocation>
</comment>
<dbReference type="EMBL" id="CP158299">
    <property type="protein sequence ID" value="XBV87078.1"/>
    <property type="molecule type" value="Genomic_DNA"/>
</dbReference>
<evidence type="ECO:0000256" key="4">
    <source>
        <dbReference type="ARBA" id="ARBA00022475"/>
    </source>
</evidence>
<dbReference type="Gene3D" id="1.10.287.130">
    <property type="match status" value="1"/>
</dbReference>
<gene>
    <name evidence="13" type="ORF">ABOD76_12475</name>
</gene>
<dbReference type="GO" id="GO:0005886">
    <property type="term" value="C:plasma membrane"/>
    <property type="evidence" value="ECO:0007669"/>
    <property type="project" value="UniProtKB-SubCell"/>
</dbReference>
<dbReference type="InterPro" id="IPR036097">
    <property type="entry name" value="HisK_dim/P_sf"/>
</dbReference>
<dbReference type="KEGG" id="dsc:ABOD76_12475"/>
<evidence type="ECO:0000256" key="1">
    <source>
        <dbReference type="ARBA" id="ARBA00000085"/>
    </source>
</evidence>
<evidence type="ECO:0000256" key="10">
    <source>
        <dbReference type="SAM" id="MobiDB-lite"/>
    </source>
</evidence>
<dbReference type="RefSeq" id="WP_350245188.1">
    <property type="nucleotide sequence ID" value="NZ_CP158299.1"/>
</dbReference>
<accession>A0AAU7UFX3</accession>
<evidence type="ECO:0000256" key="9">
    <source>
        <dbReference type="ARBA" id="ARBA00023026"/>
    </source>
</evidence>
<evidence type="ECO:0000313" key="13">
    <source>
        <dbReference type="EMBL" id="XBV87078.1"/>
    </source>
</evidence>
<keyword evidence="4" id="KW-1003">Cell membrane</keyword>
<dbReference type="Pfam" id="PF02518">
    <property type="entry name" value="HATPase_c"/>
    <property type="match status" value="1"/>
</dbReference>
<dbReference type="PROSITE" id="PS50109">
    <property type="entry name" value="HIS_KIN"/>
    <property type="match status" value="1"/>
</dbReference>
<keyword evidence="11" id="KW-0812">Transmembrane</keyword>
<evidence type="ECO:0000256" key="8">
    <source>
        <dbReference type="ARBA" id="ARBA00023012"/>
    </source>
</evidence>
<dbReference type="InterPro" id="IPR005467">
    <property type="entry name" value="His_kinase_dom"/>
</dbReference>
<keyword evidence="11" id="KW-1133">Transmembrane helix</keyword>
<dbReference type="CDD" id="cd00075">
    <property type="entry name" value="HATPase"/>
    <property type="match status" value="1"/>
</dbReference>
<organism evidence="13">
    <name type="scientific">Deinococcus sonorensis KR-87</name>
    <dbReference type="NCBI Taxonomy" id="694439"/>
    <lineage>
        <taxon>Bacteria</taxon>
        <taxon>Thermotogati</taxon>
        <taxon>Deinococcota</taxon>
        <taxon>Deinococci</taxon>
        <taxon>Deinococcales</taxon>
        <taxon>Deinococcaceae</taxon>
        <taxon>Deinococcus</taxon>
    </lineage>
</organism>
<keyword evidence="7 13" id="KW-0418">Kinase</keyword>
<evidence type="ECO:0000256" key="2">
    <source>
        <dbReference type="ARBA" id="ARBA00004651"/>
    </source>
</evidence>
<name>A0AAU7UFX3_9DEIO</name>
<dbReference type="InterPro" id="IPR036890">
    <property type="entry name" value="HATPase_C_sf"/>
</dbReference>
<keyword evidence="8" id="KW-0902">Two-component regulatory system</keyword>
<evidence type="ECO:0000256" key="6">
    <source>
        <dbReference type="ARBA" id="ARBA00022679"/>
    </source>
</evidence>
<keyword evidence="11" id="KW-0472">Membrane</keyword>
<dbReference type="Gene3D" id="3.30.565.10">
    <property type="entry name" value="Histidine kinase-like ATPase, C-terminal domain"/>
    <property type="match status" value="1"/>
</dbReference>
<dbReference type="PRINTS" id="PR00344">
    <property type="entry name" value="BCTRLSENSOR"/>
</dbReference>
<protein>
    <recommendedName>
        <fullName evidence="3">histidine kinase</fullName>
        <ecNumber evidence="3">2.7.13.3</ecNumber>
    </recommendedName>
</protein>
<proteinExistence type="predicted"/>
<evidence type="ECO:0000256" key="3">
    <source>
        <dbReference type="ARBA" id="ARBA00012438"/>
    </source>
</evidence>
<feature type="region of interest" description="Disordered" evidence="10">
    <location>
        <begin position="337"/>
        <end position="358"/>
    </location>
</feature>
<dbReference type="CDD" id="cd00082">
    <property type="entry name" value="HisKA"/>
    <property type="match status" value="1"/>
</dbReference>
<dbReference type="PANTHER" id="PTHR44936:SF9">
    <property type="entry name" value="SENSOR PROTEIN CREC"/>
    <property type="match status" value="1"/>
</dbReference>
<dbReference type="SUPFAM" id="SSF55874">
    <property type="entry name" value="ATPase domain of HSP90 chaperone/DNA topoisomerase II/histidine kinase"/>
    <property type="match status" value="1"/>
</dbReference>
<comment type="catalytic activity">
    <reaction evidence="1">
        <text>ATP + protein L-histidine = ADP + protein N-phospho-L-histidine.</text>
        <dbReference type="EC" id="2.7.13.3"/>
    </reaction>
</comment>
<dbReference type="EC" id="2.7.13.3" evidence="3"/>
<evidence type="ECO:0000256" key="7">
    <source>
        <dbReference type="ARBA" id="ARBA00022777"/>
    </source>
</evidence>
<dbReference type="PANTHER" id="PTHR44936">
    <property type="entry name" value="SENSOR PROTEIN CREC"/>
    <property type="match status" value="1"/>
</dbReference>
<feature type="domain" description="Histidine kinase" evidence="12">
    <location>
        <begin position="127"/>
        <end position="338"/>
    </location>
</feature>
<dbReference type="InterPro" id="IPR003594">
    <property type="entry name" value="HATPase_dom"/>
</dbReference>
<dbReference type="AlphaFoldDB" id="A0AAU7UFX3"/>
<keyword evidence="6" id="KW-0808">Transferase</keyword>
<sequence>MTVRRRWNTLRAQFTLVVFLLAFIPNAALTLSAGRSLGLFGGAVPLALWLLLVAVLSAAVGWILSATMLRPLLRLESELESATFDAQAPAGAHSDDPSEIVALRQAFSQLLRGLHTEQQRRGAFMATLVHDLKTPLIATGHLIRTLAHRPLPELERHALGDHLLTENQRLLGLVQQMADAHRYEREDVHLNRAPTDLNALMERVAARLQSQAELRGIRLTVAPQGHWDAEVDAAVLERALANLTDNALRYARRQVTLRAGPAGLSVLDDGPGLASSIESLAQPFNAQPVEIAGQHYTAGTAGLGLYIVRRVAEAHGGSLLYTREADQTVMTLHLPSAVPSAAPHTPSPSEHIPPEVHP</sequence>
<dbReference type="SUPFAM" id="SSF47384">
    <property type="entry name" value="Homodimeric domain of signal transducing histidine kinase"/>
    <property type="match status" value="1"/>
</dbReference>
<evidence type="ECO:0000259" key="12">
    <source>
        <dbReference type="PROSITE" id="PS50109"/>
    </source>
</evidence>
<dbReference type="InterPro" id="IPR004358">
    <property type="entry name" value="Sig_transdc_His_kin-like_C"/>
</dbReference>
<keyword evidence="5" id="KW-0597">Phosphoprotein</keyword>
<dbReference type="GO" id="GO:0000155">
    <property type="term" value="F:phosphorelay sensor kinase activity"/>
    <property type="evidence" value="ECO:0007669"/>
    <property type="project" value="InterPro"/>
</dbReference>
<keyword evidence="9" id="KW-0843">Virulence</keyword>
<feature type="transmembrane region" description="Helical" evidence="11">
    <location>
        <begin position="42"/>
        <end position="64"/>
    </location>
</feature>
<evidence type="ECO:0000256" key="11">
    <source>
        <dbReference type="SAM" id="Phobius"/>
    </source>
</evidence>
<dbReference type="SMART" id="SM00387">
    <property type="entry name" value="HATPase_c"/>
    <property type="match status" value="1"/>
</dbReference>